<comment type="caution">
    <text evidence="1">The sequence shown here is derived from an EMBL/GenBank/DDBJ whole genome shotgun (WGS) entry which is preliminary data.</text>
</comment>
<keyword evidence="2" id="KW-1185">Reference proteome</keyword>
<reference evidence="1" key="2">
    <citation type="journal article" date="2022" name="New Phytol.">
        <title>Evolutionary transition to the ectomycorrhizal habit in the genomes of a hyperdiverse lineage of mushroom-forming fungi.</title>
        <authorList>
            <person name="Looney B."/>
            <person name="Miyauchi S."/>
            <person name="Morin E."/>
            <person name="Drula E."/>
            <person name="Courty P.E."/>
            <person name="Kohler A."/>
            <person name="Kuo A."/>
            <person name="LaButti K."/>
            <person name="Pangilinan J."/>
            <person name="Lipzen A."/>
            <person name="Riley R."/>
            <person name="Andreopoulos W."/>
            <person name="He G."/>
            <person name="Johnson J."/>
            <person name="Nolan M."/>
            <person name="Tritt A."/>
            <person name="Barry K.W."/>
            <person name="Grigoriev I.V."/>
            <person name="Nagy L.G."/>
            <person name="Hibbett D."/>
            <person name="Henrissat B."/>
            <person name="Matheny P.B."/>
            <person name="Labbe J."/>
            <person name="Martin F.M."/>
        </authorList>
    </citation>
    <scope>NUCLEOTIDE SEQUENCE</scope>
    <source>
        <strain evidence="1">FP105234-sp</strain>
    </source>
</reference>
<sequence>MPFLTARAAPASLSSPVLSSNNALGLSLGPMPTRRAPPPPPRRSTVSYHPSQPASENPSAKQSRCSVPSAPRPTSRPRSRAVLILPEHLTKPPSVAYYAQLSARPPPPPRDCPAKVVASMLLNRSGRARPTRDGRRPPGARVACGYVRSGLSTCVAADEVEGAAGWAQGEGDGEAWGDELVRSLADVE</sequence>
<dbReference type="Proteomes" id="UP000814033">
    <property type="component" value="Unassembled WGS sequence"/>
</dbReference>
<gene>
    <name evidence="1" type="ORF">FA95DRAFT_1613395</name>
</gene>
<name>A0ACB8R3G2_9AGAM</name>
<evidence type="ECO:0000313" key="1">
    <source>
        <dbReference type="EMBL" id="KAI0038432.1"/>
    </source>
</evidence>
<accession>A0ACB8R3G2</accession>
<dbReference type="EMBL" id="MU276503">
    <property type="protein sequence ID" value="KAI0038432.1"/>
    <property type="molecule type" value="Genomic_DNA"/>
</dbReference>
<reference evidence="1" key="1">
    <citation type="submission" date="2021-02" db="EMBL/GenBank/DDBJ databases">
        <authorList>
            <consortium name="DOE Joint Genome Institute"/>
            <person name="Ahrendt S."/>
            <person name="Looney B.P."/>
            <person name="Miyauchi S."/>
            <person name="Morin E."/>
            <person name="Drula E."/>
            <person name="Courty P.E."/>
            <person name="Chicoki N."/>
            <person name="Fauchery L."/>
            <person name="Kohler A."/>
            <person name="Kuo A."/>
            <person name="Labutti K."/>
            <person name="Pangilinan J."/>
            <person name="Lipzen A."/>
            <person name="Riley R."/>
            <person name="Andreopoulos W."/>
            <person name="He G."/>
            <person name="Johnson J."/>
            <person name="Barry K.W."/>
            <person name="Grigoriev I.V."/>
            <person name="Nagy L."/>
            <person name="Hibbett D."/>
            <person name="Henrissat B."/>
            <person name="Matheny P.B."/>
            <person name="Labbe J."/>
            <person name="Martin F."/>
        </authorList>
    </citation>
    <scope>NUCLEOTIDE SEQUENCE</scope>
    <source>
        <strain evidence="1">FP105234-sp</strain>
    </source>
</reference>
<organism evidence="1 2">
    <name type="scientific">Auriscalpium vulgare</name>
    <dbReference type="NCBI Taxonomy" id="40419"/>
    <lineage>
        <taxon>Eukaryota</taxon>
        <taxon>Fungi</taxon>
        <taxon>Dikarya</taxon>
        <taxon>Basidiomycota</taxon>
        <taxon>Agaricomycotina</taxon>
        <taxon>Agaricomycetes</taxon>
        <taxon>Russulales</taxon>
        <taxon>Auriscalpiaceae</taxon>
        <taxon>Auriscalpium</taxon>
    </lineage>
</organism>
<evidence type="ECO:0000313" key="2">
    <source>
        <dbReference type="Proteomes" id="UP000814033"/>
    </source>
</evidence>
<protein>
    <submittedName>
        <fullName evidence="1">Uncharacterized protein</fullName>
    </submittedName>
</protein>
<proteinExistence type="predicted"/>